<dbReference type="EMBL" id="CP023275">
    <property type="protein sequence ID" value="ATB68521.1"/>
    <property type="molecule type" value="Genomic_DNA"/>
</dbReference>
<dbReference type="InterPro" id="IPR045865">
    <property type="entry name" value="ACT-like_dom_sf"/>
</dbReference>
<dbReference type="SMART" id="SM00382">
    <property type="entry name" value="AAA"/>
    <property type="match status" value="1"/>
</dbReference>
<evidence type="ECO:0000313" key="12">
    <source>
        <dbReference type="EMBL" id="ATB68521.1"/>
    </source>
</evidence>
<dbReference type="PANTHER" id="PTHR43166:SF30">
    <property type="entry name" value="METHIONINE IMPORT ATP-BINDING PROTEIN METN"/>
    <property type="match status" value="1"/>
</dbReference>
<evidence type="ECO:0000256" key="6">
    <source>
        <dbReference type="ARBA" id="ARBA00022741"/>
    </source>
</evidence>
<dbReference type="GO" id="GO:0016887">
    <property type="term" value="F:ATP hydrolysis activity"/>
    <property type="evidence" value="ECO:0007669"/>
    <property type="project" value="InterPro"/>
</dbReference>
<dbReference type="PROSITE" id="PS50893">
    <property type="entry name" value="ABC_TRANSPORTER_2"/>
    <property type="match status" value="1"/>
</dbReference>
<gene>
    <name evidence="12" type="ORF">SJPD1_0393</name>
</gene>
<dbReference type="GO" id="GO:0005524">
    <property type="term" value="F:ATP binding"/>
    <property type="evidence" value="ECO:0007669"/>
    <property type="project" value="UniProtKB-KW"/>
</dbReference>
<dbReference type="Gene3D" id="3.30.70.260">
    <property type="match status" value="1"/>
</dbReference>
<dbReference type="OrthoDB" id="9809450at2"/>
<dbReference type="InterPro" id="IPR027417">
    <property type="entry name" value="P-loop_NTPase"/>
</dbReference>
<organism evidence="12 13">
    <name type="scientific">Sulfurospirillum diekertiae</name>
    <dbReference type="NCBI Taxonomy" id="1854492"/>
    <lineage>
        <taxon>Bacteria</taxon>
        <taxon>Pseudomonadati</taxon>
        <taxon>Campylobacterota</taxon>
        <taxon>Epsilonproteobacteria</taxon>
        <taxon>Campylobacterales</taxon>
        <taxon>Sulfurospirillaceae</taxon>
        <taxon>Sulfurospirillum</taxon>
    </lineage>
</organism>
<dbReference type="InterPro" id="IPR017871">
    <property type="entry name" value="ABC_transporter-like_CS"/>
</dbReference>
<comment type="function">
    <text evidence="1">Part of the ABC transporter FtsEX involved in cellular division. Important for assembly or stability of the septal ring.</text>
</comment>
<protein>
    <recommendedName>
        <fullName evidence="3">Cell division ATP-binding protein FtsE</fullName>
    </recommendedName>
</protein>
<reference evidence="13" key="1">
    <citation type="submission" date="2017-09" db="EMBL/GenBank/DDBJ databases">
        <title>The complete genome of Sulfurospirillum sp. JPD-1.</title>
        <authorList>
            <person name="Goris T."/>
        </authorList>
    </citation>
    <scope>NUCLEOTIDE SEQUENCE [LARGE SCALE GENOMIC DNA]</scope>
    <source>
        <strain evidence="13">JPD-1</strain>
    </source>
</reference>
<dbReference type="Gene3D" id="3.40.50.300">
    <property type="entry name" value="P-loop containing nucleotide triphosphate hydrolases"/>
    <property type="match status" value="1"/>
</dbReference>
<evidence type="ECO:0000256" key="5">
    <source>
        <dbReference type="ARBA" id="ARBA00022475"/>
    </source>
</evidence>
<evidence type="ECO:0000256" key="7">
    <source>
        <dbReference type="ARBA" id="ARBA00022840"/>
    </source>
</evidence>
<evidence type="ECO:0000256" key="2">
    <source>
        <dbReference type="ARBA" id="ARBA00005417"/>
    </source>
</evidence>
<keyword evidence="10" id="KW-0472">Membrane</keyword>
<evidence type="ECO:0000256" key="8">
    <source>
        <dbReference type="ARBA" id="ARBA00022967"/>
    </source>
</evidence>
<keyword evidence="5" id="KW-1003">Cell membrane</keyword>
<sequence>MVNIENVTVTFQTKEASFKAVDAINLQIQEGEIFGIVGTSGAGKSTLIRTINLLQKPTSGKIWIAGEDITEYTGLKLRTIRHTIGMIFQHFNLIHTKTVFDNVAFPMVIAGASKEAILQRVPALLELVGLSDKMHVYPSTLSGGQKQRVGIARSLANNPRILLCDEPTSALDLETTNAILDLLKEINKKLGITTILITHEMDVIKKICNKVAVMDKGVVVETGSVYDIFSLPEHPFTQKLVAHTLNLELPFRILQDVQGRLIKVVYNGDRAEEPILSDAIRTFGVDINVLHGKIEYIDEKPLGVLLLNINASSAQIEQIISYLKERTASVEVFHG</sequence>
<proteinExistence type="inferred from homology"/>
<dbReference type="InterPro" id="IPR003593">
    <property type="entry name" value="AAA+_ATPase"/>
</dbReference>
<dbReference type="Pfam" id="PF00005">
    <property type="entry name" value="ABC_tran"/>
    <property type="match status" value="1"/>
</dbReference>
<keyword evidence="6" id="KW-0547">Nucleotide-binding</keyword>
<keyword evidence="7 12" id="KW-0067">ATP-binding</keyword>
<evidence type="ECO:0000259" key="11">
    <source>
        <dbReference type="PROSITE" id="PS50893"/>
    </source>
</evidence>
<dbReference type="AlphaFoldDB" id="A0A290HBC4"/>
<dbReference type="RefSeq" id="WP_096045735.1">
    <property type="nucleotide sequence ID" value="NZ_CP023275.1"/>
</dbReference>
<dbReference type="CDD" id="cd03258">
    <property type="entry name" value="ABC_MetN_methionine_transporter"/>
    <property type="match status" value="1"/>
</dbReference>
<dbReference type="PROSITE" id="PS00211">
    <property type="entry name" value="ABC_TRANSPORTER_1"/>
    <property type="match status" value="1"/>
</dbReference>
<keyword evidence="4" id="KW-0813">Transport</keyword>
<dbReference type="SMART" id="SM00930">
    <property type="entry name" value="NIL"/>
    <property type="match status" value="1"/>
</dbReference>
<dbReference type="SUPFAM" id="SSF55021">
    <property type="entry name" value="ACT-like"/>
    <property type="match status" value="1"/>
</dbReference>
<evidence type="ECO:0000256" key="1">
    <source>
        <dbReference type="ARBA" id="ARBA00002579"/>
    </source>
</evidence>
<dbReference type="InterPro" id="IPR050086">
    <property type="entry name" value="MetN_ABC_transporter-like"/>
</dbReference>
<evidence type="ECO:0000256" key="9">
    <source>
        <dbReference type="ARBA" id="ARBA00022970"/>
    </source>
</evidence>
<keyword evidence="12" id="KW-0378">Hydrolase</keyword>
<dbReference type="Pfam" id="PF09383">
    <property type="entry name" value="NIL"/>
    <property type="match status" value="1"/>
</dbReference>
<dbReference type="KEGG" id="sulj:SJPD1_0393"/>
<dbReference type="GO" id="GO:0005886">
    <property type="term" value="C:plasma membrane"/>
    <property type="evidence" value="ECO:0007669"/>
    <property type="project" value="UniProtKB-ARBA"/>
</dbReference>
<name>A0A290HBC4_9BACT</name>
<accession>A0A290HBC4</accession>
<evidence type="ECO:0000256" key="4">
    <source>
        <dbReference type="ARBA" id="ARBA00022448"/>
    </source>
</evidence>
<dbReference type="PANTHER" id="PTHR43166">
    <property type="entry name" value="AMINO ACID IMPORT ATP-BINDING PROTEIN"/>
    <property type="match status" value="1"/>
</dbReference>
<comment type="similarity">
    <text evidence="2">Belongs to the ABC transporter superfamily.</text>
</comment>
<dbReference type="FunFam" id="3.40.50.300:FF:000056">
    <property type="entry name" value="Cell division ATP-binding protein FtsE"/>
    <property type="match status" value="1"/>
</dbReference>
<keyword evidence="9" id="KW-0029">Amino-acid transport</keyword>
<evidence type="ECO:0000313" key="13">
    <source>
        <dbReference type="Proteomes" id="UP000217349"/>
    </source>
</evidence>
<feature type="domain" description="ABC transporter" evidence="11">
    <location>
        <begin position="2"/>
        <end position="241"/>
    </location>
</feature>
<dbReference type="GO" id="GO:0006865">
    <property type="term" value="P:amino acid transport"/>
    <property type="evidence" value="ECO:0007669"/>
    <property type="project" value="UniProtKB-KW"/>
</dbReference>
<dbReference type="SUPFAM" id="SSF52540">
    <property type="entry name" value="P-loop containing nucleoside triphosphate hydrolases"/>
    <property type="match status" value="1"/>
</dbReference>
<keyword evidence="8" id="KW-1278">Translocase</keyword>
<dbReference type="InterPro" id="IPR018449">
    <property type="entry name" value="NIL_domain"/>
</dbReference>
<evidence type="ECO:0000256" key="3">
    <source>
        <dbReference type="ARBA" id="ARBA00020019"/>
    </source>
</evidence>
<dbReference type="Proteomes" id="UP000217349">
    <property type="component" value="Chromosome"/>
</dbReference>
<dbReference type="InterPro" id="IPR003439">
    <property type="entry name" value="ABC_transporter-like_ATP-bd"/>
</dbReference>
<evidence type="ECO:0000256" key="10">
    <source>
        <dbReference type="ARBA" id="ARBA00023136"/>
    </source>
</evidence>
<dbReference type="InterPro" id="IPR041701">
    <property type="entry name" value="MetN_ABC"/>
</dbReference>